<dbReference type="EMBL" id="KV454477">
    <property type="protein sequence ID" value="ODV62220.1"/>
    <property type="molecule type" value="Genomic_DNA"/>
</dbReference>
<dbReference type="AlphaFoldDB" id="A0A1D2VKT7"/>
<proteinExistence type="predicted"/>
<reference evidence="2" key="1">
    <citation type="submission" date="2016-05" db="EMBL/GenBank/DDBJ databases">
        <title>Comparative genomics of biotechnologically important yeasts.</title>
        <authorList>
            <consortium name="DOE Joint Genome Institute"/>
            <person name="Riley R."/>
            <person name="Haridas S."/>
            <person name="Wolfe K.H."/>
            <person name="Lopes M.R."/>
            <person name="Hittinger C.T."/>
            <person name="Goker M."/>
            <person name="Salamov A."/>
            <person name="Wisecaver J."/>
            <person name="Long T.M."/>
            <person name="Aerts A.L."/>
            <person name="Barry K."/>
            <person name="Choi C."/>
            <person name="Clum A."/>
            <person name="Coughlan A.Y."/>
            <person name="Deshpande S."/>
            <person name="Douglass A.P."/>
            <person name="Hanson S.J."/>
            <person name="Klenk H.-P."/>
            <person name="Labutti K."/>
            <person name="Lapidus A."/>
            <person name="Lindquist E."/>
            <person name="Lipzen A."/>
            <person name="Meier-Kolthoff J.P."/>
            <person name="Ohm R.A."/>
            <person name="Otillar R.P."/>
            <person name="Pangilinan J."/>
            <person name="Peng Y."/>
            <person name="Rokas A."/>
            <person name="Rosa C.A."/>
            <person name="Scheuner C."/>
            <person name="Sibirny A.A."/>
            <person name="Slot J.C."/>
            <person name="Stielow J.B."/>
            <person name="Sun H."/>
            <person name="Kurtzman C.P."/>
            <person name="Blackwell M."/>
            <person name="Grigoriev I.V."/>
            <person name="Jeffries T.W."/>
        </authorList>
    </citation>
    <scope>NUCLEOTIDE SEQUENCE [LARGE SCALE GENOMIC DNA]</scope>
    <source>
        <strain evidence="2">DSM 1968</strain>
    </source>
</reference>
<organism evidence="1 2">
    <name type="scientific">Ascoidea rubescens DSM 1968</name>
    <dbReference type="NCBI Taxonomy" id="1344418"/>
    <lineage>
        <taxon>Eukaryota</taxon>
        <taxon>Fungi</taxon>
        <taxon>Dikarya</taxon>
        <taxon>Ascomycota</taxon>
        <taxon>Saccharomycotina</taxon>
        <taxon>Saccharomycetes</taxon>
        <taxon>Ascoideaceae</taxon>
        <taxon>Ascoidea</taxon>
    </lineage>
</organism>
<dbReference type="InParanoid" id="A0A1D2VKT7"/>
<name>A0A1D2VKT7_9ASCO</name>
<evidence type="ECO:0000313" key="2">
    <source>
        <dbReference type="Proteomes" id="UP000095038"/>
    </source>
</evidence>
<accession>A0A1D2VKT7</accession>
<protein>
    <submittedName>
        <fullName evidence="1">Uncharacterized protein</fullName>
    </submittedName>
</protein>
<dbReference type="RefSeq" id="XP_020048527.1">
    <property type="nucleotide sequence ID" value="XM_020192768.1"/>
</dbReference>
<dbReference type="Proteomes" id="UP000095038">
    <property type="component" value="Unassembled WGS sequence"/>
</dbReference>
<gene>
    <name evidence="1" type="ORF">ASCRUDRAFT_74650</name>
</gene>
<keyword evidence="2" id="KW-1185">Reference proteome</keyword>
<evidence type="ECO:0000313" key="1">
    <source>
        <dbReference type="EMBL" id="ODV62220.1"/>
    </source>
</evidence>
<dbReference type="GeneID" id="30966404"/>
<sequence length="94" mass="10358">MSDLECYSSCLVYLDLSPPSPSLLCSVSGWENNNRVCLSPLSYQMDGQMVSNFSVIPLCFSPNSSSIVPNFYCKLLHFSPASLNRPTPIFNPTS</sequence>